<evidence type="ECO:0000259" key="1">
    <source>
        <dbReference type="Pfam" id="PF00078"/>
    </source>
</evidence>
<dbReference type="EMBL" id="PQIB02000012">
    <property type="protein sequence ID" value="RLM80051.1"/>
    <property type="molecule type" value="Genomic_DNA"/>
</dbReference>
<dbReference type="Proteomes" id="UP000275267">
    <property type="component" value="Unassembled WGS sequence"/>
</dbReference>
<evidence type="ECO:0000313" key="3">
    <source>
        <dbReference type="Proteomes" id="UP000275267"/>
    </source>
</evidence>
<protein>
    <recommendedName>
        <fullName evidence="1">Reverse transcriptase domain-containing protein</fullName>
    </recommendedName>
</protein>
<dbReference type="PANTHER" id="PTHR33116">
    <property type="entry name" value="REVERSE TRANSCRIPTASE ZINC-BINDING DOMAIN-CONTAINING PROTEIN-RELATED-RELATED"/>
    <property type="match status" value="1"/>
</dbReference>
<keyword evidence="3" id="KW-1185">Reference proteome</keyword>
<organism evidence="2 3">
    <name type="scientific">Panicum miliaceum</name>
    <name type="common">Proso millet</name>
    <name type="synonym">Broomcorn millet</name>
    <dbReference type="NCBI Taxonomy" id="4540"/>
    <lineage>
        <taxon>Eukaryota</taxon>
        <taxon>Viridiplantae</taxon>
        <taxon>Streptophyta</taxon>
        <taxon>Embryophyta</taxon>
        <taxon>Tracheophyta</taxon>
        <taxon>Spermatophyta</taxon>
        <taxon>Magnoliopsida</taxon>
        <taxon>Liliopsida</taxon>
        <taxon>Poales</taxon>
        <taxon>Poaceae</taxon>
        <taxon>PACMAD clade</taxon>
        <taxon>Panicoideae</taxon>
        <taxon>Panicodae</taxon>
        <taxon>Paniceae</taxon>
        <taxon>Panicinae</taxon>
        <taxon>Panicum</taxon>
        <taxon>Panicum sect. Panicum</taxon>
    </lineage>
</organism>
<gene>
    <name evidence="2" type="ORF">C2845_PM12G15130</name>
</gene>
<comment type="caution">
    <text evidence="2">The sequence shown here is derived from an EMBL/GenBank/DDBJ whole genome shotgun (WGS) entry which is preliminary data.</text>
</comment>
<dbReference type="OrthoDB" id="786357at2759"/>
<dbReference type="PANTHER" id="PTHR33116:SF86">
    <property type="entry name" value="REVERSE TRANSCRIPTASE DOMAIN-CONTAINING PROTEIN"/>
    <property type="match status" value="1"/>
</dbReference>
<accession>A0A3L6QH81</accession>
<feature type="domain" description="Reverse transcriptase" evidence="1">
    <location>
        <begin position="12"/>
        <end position="147"/>
    </location>
</feature>
<dbReference type="STRING" id="4540.A0A3L6QH81"/>
<dbReference type="InterPro" id="IPR000477">
    <property type="entry name" value="RT_dom"/>
</dbReference>
<evidence type="ECO:0000313" key="2">
    <source>
        <dbReference type="EMBL" id="RLM80051.1"/>
    </source>
</evidence>
<name>A0A3L6QH81_PANMI</name>
<reference evidence="3" key="1">
    <citation type="journal article" date="2019" name="Nat. Commun.">
        <title>The genome of broomcorn millet.</title>
        <authorList>
            <person name="Zou C."/>
            <person name="Miki D."/>
            <person name="Li D."/>
            <person name="Tang Q."/>
            <person name="Xiao L."/>
            <person name="Rajput S."/>
            <person name="Deng P."/>
            <person name="Jia W."/>
            <person name="Huang R."/>
            <person name="Zhang M."/>
            <person name="Sun Y."/>
            <person name="Hu J."/>
            <person name="Fu X."/>
            <person name="Schnable P.S."/>
            <person name="Li F."/>
            <person name="Zhang H."/>
            <person name="Feng B."/>
            <person name="Zhu X."/>
            <person name="Liu R."/>
            <person name="Schnable J.C."/>
            <person name="Zhu J.-K."/>
            <person name="Zhang H."/>
        </authorList>
    </citation>
    <scope>NUCLEOTIDE SEQUENCE [LARGE SCALE GENOMIC DNA]</scope>
</reference>
<proteinExistence type="predicted"/>
<sequence length="287" mass="32422">MTCVSSVRYSVRFNGAMSAPFSPTRGLRQGDPLSPYLSLFVADGLSKLIDRKVQMGHMQELKICRAAPGISHILFADDTFLFFKANSDQAGHVKDVLETYSRCTGQSINPAKCSIMFNEKGQQTVHDEVKQILGAQLAAFEAKYLGLPTPSGRMKGDRFQNLKERLGKRLNDYTEKNMSAAAKEVLIKSVAQALPTYIMSVFKLPLGFCDDLTNIIRTFWWGMENGKRKMAWVAWKDLVLKKSCGGLRFKDLRLFNQALLARQAWRLVEFPDSLCARLMKARYYPRG</sequence>
<dbReference type="Pfam" id="PF00078">
    <property type="entry name" value="RVT_1"/>
    <property type="match status" value="1"/>
</dbReference>
<dbReference type="AlphaFoldDB" id="A0A3L6QH81"/>